<dbReference type="EMBL" id="BRXW01000186">
    <property type="protein sequence ID" value="GMI13092.1"/>
    <property type="molecule type" value="Genomic_DNA"/>
</dbReference>
<protein>
    <submittedName>
        <fullName evidence="4">Uncharacterized protein</fullName>
    </submittedName>
</protein>
<feature type="compositionally biased region" description="Pro residues" evidence="3">
    <location>
        <begin position="29"/>
        <end position="41"/>
    </location>
</feature>
<feature type="coiled-coil region" evidence="2">
    <location>
        <begin position="235"/>
        <end position="269"/>
    </location>
</feature>
<reference evidence="5" key="1">
    <citation type="journal article" date="2023" name="Commun. Biol.">
        <title>Genome analysis of Parmales, the sister group of diatoms, reveals the evolutionary specialization of diatoms from phago-mixotrophs to photoautotrophs.</title>
        <authorList>
            <person name="Ban H."/>
            <person name="Sato S."/>
            <person name="Yoshikawa S."/>
            <person name="Yamada K."/>
            <person name="Nakamura Y."/>
            <person name="Ichinomiya M."/>
            <person name="Sato N."/>
            <person name="Blanc-Mathieu R."/>
            <person name="Endo H."/>
            <person name="Kuwata A."/>
            <person name="Ogata H."/>
        </authorList>
    </citation>
    <scope>NUCLEOTIDE SEQUENCE [LARGE SCALE GENOMIC DNA]</scope>
    <source>
        <strain evidence="5">NIES 3700</strain>
    </source>
</reference>
<proteinExistence type="predicted"/>
<keyword evidence="5" id="KW-1185">Reference proteome</keyword>
<dbReference type="PANTHER" id="PTHR15157:SF5">
    <property type="entry name" value="UV RADIATION RESISTANCE-ASSOCIATED GENE PROTEIN"/>
    <property type="match status" value="1"/>
</dbReference>
<name>A0A9W7FJ08_9STRA</name>
<evidence type="ECO:0000313" key="4">
    <source>
        <dbReference type="EMBL" id="GMI13092.1"/>
    </source>
</evidence>
<feature type="compositionally biased region" description="Low complexity" evidence="3">
    <location>
        <begin position="1"/>
        <end position="13"/>
    </location>
</feature>
<sequence>MSDSPSPSTQPSDPNTPPPAPTNNSQSPSPAPPSPPLPSPSTPLLIPPQHSLIFQPDQPPPTLTALHCRNLVPPDSNFTFTLTVTPASKFPKPQTFPSRESSACPSFHTLSDSLPLTPNLLFQIHHPTSDTPLTSLTLIESDLAYLGNSLKLIESFPINCLVLQLHDGRIYGSNESFLNNEFGTPPETVEIEEHHAHYVPPTILPEVKGNKGAMLGEKDERKEMMEVYCRLKREGREGKRRLQIEERALREEEEEITSLTSEINEAISAVQLVSQQTEKVTNLLSHRQNLLKSTTFLLQTRQITLLTSLRTFFPIRKISVSTWTIRGLNITKPYEETEEAGSAWGIVVHLLTMISKYLDLPMRYKLLSNSSRSAVQDGNRIWPLFGRGLTEGIRALEMCVEGVLRGRDIESKEGHVLGKVEELFVRTLEPRRKEREKSREVRRKKTAQHEAMFR</sequence>
<evidence type="ECO:0000256" key="2">
    <source>
        <dbReference type="SAM" id="Coils"/>
    </source>
</evidence>
<accession>A0A9W7FJ08</accession>
<feature type="region of interest" description="Disordered" evidence="3">
    <location>
        <begin position="434"/>
        <end position="454"/>
    </location>
</feature>
<feature type="region of interest" description="Disordered" evidence="3">
    <location>
        <begin position="1"/>
        <end position="60"/>
    </location>
</feature>
<evidence type="ECO:0000256" key="1">
    <source>
        <dbReference type="ARBA" id="ARBA00023054"/>
    </source>
</evidence>
<dbReference type="Proteomes" id="UP001165122">
    <property type="component" value="Unassembled WGS sequence"/>
</dbReference>
<dbReference type="GO" id="GO:0035493">
    <property type="term" value="P:SNARE complex assembly"/>
    <property type="evidence" value="ECO:0007669"/>
    <property type="project" value="TreeGrafter"/>
</dbReference>
<dbReference type="GO" id="GO:0005768">
    <property type="term" value="C:endosome"/>
    <property type="evidence" value="ECO:0007669"/>
    <property type="project" value="TreeGrafter"/>
</dbReference>
<evidence type="ECO:0000256" key="3">
    <source>
        <dbReference type="SAM" id="MobiDB-lite"/>
    </source>
</evidence>
<dbReference type="GO" id="GO:0000323">
    <property type="term" value="C:lytic vacuole"/>
    <property type="evidence" value="ECO:0007669"/>
    <property type="project" value="TreeGrafter"/>
</dbReference>
<gene>
    <name evidence="4" type="ORF">TrLO_g1895</name>
</gene>
<dbReference type="GO" id="GO:0000149">
    <property type="term" value="F:SNARE binding"/>
    <property type="evidence" value="ECO:0007669"/>
    <property type="project" value="TreeGrafter"/>
</dbReference>
<dbReference type="AlphaFoldDB" id="A0A9W7FJ08"/>
<evidence type="ECO:0000313" key="5">
    <source>
        <dbReference type="Proteomes" id="UP001165122"/>
    </source>
</evidence>
<comment type="caution">
    <text evidence="4">The sequence shown here is derived from an EMBL/GenBank/DDBJ whole genome shotgun (WGS) entry which is preliminary data.</text>
</comment>
<dbReference type="PANTHER" id="PTHR15157">
    <property type="entry name" value="UV RADIATION RESISTANCE-ASSOCIATED GENE PROTEIN"/>
    <property type="match status" value="1"/>
</dbReference>
<keyword evidence="1 2" id="KW-0175">Coiled coil</keyword>
<organism evidence="4 5">
    <name type="scientific">Triparma laevis f. longispina</name>
    <dbReference type="NCBI Taxonomy" id="1714387"/>
    <lineage>
        <taxon>Eukaryota</taxon>
        <taxon>Sar</taxon>
        <taxon>Stramenopiles</taxon>
        <taxon>Ochrophyta</taxon>
        <taxon>Bolidophyceae</taxon>
        <taxon>Parmales</taxon>
        <taxon>Triparmaceae</taxon>
        <taxon>Triparma</taxon>
    </lineage>
</organism>
<dbReference type="OrthoDB" id="72772at2759"/>